<dbReference type="Gene3D" id="3.90.420.10">
    <property type="entry name" value="Oxidoreductase, molybdopterin-binding domain"/>
    <property type="match status" value="1"/>
</dbReference>
<dbReference type="SUPFAM" id="SSF56524">
    <property type="entry name" value="Oxidoreductase molybdopterin-binding domain"/>
    <property type="match status" value="1"/>
</dbReference>
<dbReference type="InterPro" id="IPR000572">
    <property type="entry name" value="OxRdtase_Mopterin-bd_dom"/>
</dbReference>
<dbReference type="PANTHER" id="PTHR19372">
    <property type="entry name" value="SULFITE REDUCTASE"/>
    <property type="match status" value="1"/>
</dbReference>
<dbReference type="Pfam" id="PF00174">
    <property type="entry name" value="Oxidored_molyb"/>
    <property type="match status" value="1"/>
</dbReference>
<keyword evidence="2" id="KW-0500">Molybdenum</keyword>
<feature type="domain" description="Oxidoreductase molybdopterin-binding" evidence="6">
    <location>
        <begin position="36"/>
        <end position="213"/>
    </location>
</feature>
<evidence type="ECO:0000259" key="7">
    <source>
        <dbReference type="Pfam" id="PF03404"/>
    </source>
</evidence>
<evidence type="ECO:0000256" key="4">
    <source>
        <dbReference type="ARBA" id="ARBA00023002"/>
    </source>
</evidence>
<protein>
    <submittedName>
        <fullName evidence="8">Molybdopterin binding oxidoreductase</fullName>
    </submittedName>
</protein>
<dbReference type="Pfam" id="PF03404">
    <property type="entry name" value="Mo-co_dimer"/>
    <property type="match status" value="1"/>
</dbReference>
<organism evidence="8 9">
    <name type="scientific">Ascobolus immersus RN42</name>
    <dbReference type="NCBI Taxonomy" id="1160509"/>
    <lineage>
        <taxon>Eukaryota</taxon>
        <taxon>Fungi</taxon>
        <taxon>Dikarya</taxon>
        <taxon>Ascomycota</taxon>
        <taxon>Pezizomycotina</taxon>
        <taxon>Pezizomycetes</taxon>
        <taxon>Pezizales</taxon>
        <taxon>Ascobolaceae</taxon>
        <taxon>Ascobolus</taxon>
    </lineage>
</organism>
<dbReference type="InterPro" id="IPR008335">
    <property type="entry name" value="Mopterin_OxRdtase_euk"/>
</dbReference>
<dbReference type="InterPro" id="IPR036374">
    <property type="entry name" value="OxRdtase_Mopterin-bd_sf"/>
</dbReference>
<dbReference type="STRING" id="1160509.A0A3N4IK25"/>
<dbReference type="Gene3D" id="2.60.40.650">
    <property type="match status" value="1"/>
</dbReference>
<comment type="cofactor">
    <cofactor evidence="1">
        <name>Mo-molybdopterin</name>
        <dbReference type="ChEBI" id="CHEBI:71302"/>
    </cofactor>
</comment>
<keyword evidence="4" id="KW-0560">Oxidoreductase</keyword>
<evidence type="ECO:0000256" key="1">
    <source>
        <dbReference type="ARBA" id="ARBA00001924"/>
    </source>
</evidence>
<dbReference type="GO" id="GO:0006790">
    <property type="term" value="P:sulfur compound metabolic process"/>
    <property type="evidence" value="ECO:0007669"/>
    <property type="project" value="TreeGrafter"/>
</dbReference>
<dbReference type="InterPro" id="IPR005066">
    <property type="entry name" value="MoCF_OxRdtse_dimer"/>
</dbReference>
<name>A0A3N4IK25_ASCIM</name>
<dbReference type="PANTHER" id="PTHR19372:SF7">
    <property type="entry name" value="SULFITE OXIDASE, MITOCHONDRIAL"/>
    <property type="match status" value="1"/>
</dbReference>
<sequence length="400" mass="44840">MLLEYSVEEPLNREPPAPELVENFITPEKVAYDRNHGPLPHLDIEKHIVRVDGAVKQIIELTAIQLREEFEQHEVVAALQCAGNRRHTMRTELKEVNGIDWFEGAVMNGRWKGPLLKDVLERAGIEIEGEANCAFACYQTDVQDDRYYGGSIPLSRALDASKMAILALELNGKPLNINHGFPVRLVIPGIAGARWIKWIDRITVQRPESNNFYQQRDYKILPPEVDTKEKAVAHWHLVPSIEGMPVNSVICYPASDQVIEREEDGTLLVGGYALPANDDGPVTRVEVSSDMGKTWNDAEITCEPTQWSWAIWKYKMPKEQVDKLDKGSRIWCRATDKGGNVQPEKCNWNWRGVAYNAYGEIKNFVIVPHGGVAEELNKLNLDSAGGPTPKETEAPAVASA</sequence>
<dbReference type="GO" id="GO:0008482">
    <property type="term" value="F:sulfite oxidase activity"/>
    <property type="evidence" value="ECO:0007669"/>
    <property type="project" value="TreeGrafter"/>
</dbReference>
<proteinExistence type="predicted"/>
<dbReference type="OrthoDB" id="10051395at2759"/>
<keyword evidence="3" id="KW-0479">Metal-binding</keyword>
<dbReference type="AlphaFoldDB" id="A0A3N4IK25"/>
<dbReference type="FunFam" id="3.90.420.10:FF:000002">
    <property type="entry name" value="sulfite oxidase, mitochondrial"/>
    <property type="match status" value="1"/>
</dbReference>
<accession>A0A3N4IK25</accession>
<dbReference type="GO" id="GO:0043546">
    <property type="term" value="F:molybdopterin cofactor binding"/>
    <property type="evidence" value="ECO:0007669"/>
    <property type="project" value="TreeGrafter"/>
</dbReference>
<feature type="domain" description="Moybdenum cofactor oxidoreductase dimerisation" evidence="7">
    <location>
        <begin position="240"/>
        <end position="360"/>
    </location>
</feature>
<dbReference type="InterPro" id="IPR014756">
    <property type="entry name" value="Ig_E-set"/>
</dbReference>
<dbReference type="GO" id="GO:0005739">
    <property type="term" value="C:mitochondrion"/>
    <property type="evidence" value="ECO:0007669"/>
    <property type="project" value="TreeGrafter"/>
</dbReference>
<keyword evidence="9" id="KW-1185">Reference proteome</keyword>
<dbReference type="GO" id="GO:0030151">
    <property type="term" value="F:molybdenum ion binding"/>
    <property type="evidence" value="ECO:0007669"/>
    <property type="project" value="InterPro"/>
</dbReference>
<dbReference type="Proteomes" id="UP000275078">
    <property type="component" value="Unassembled WGS sequence"/>
</dbReference>
<gene>
    <name evidence="8" type="ORF">BJ508DRAFT_321861</name>
</gene>
<reference evidence="8 9" key="1">
    <citation type="journal article" date="2018" name="Nat. Ecol. Evol.">
        <title>Pezizomycetes genomes reveal the molecular basis of ectomycorrhizal truffle lifestyle.</title>
        <authorList>
            <person name="Murat C."/>
            <person name="Payen T."/>
            <person name="Noel B."/>
            <person name="Kuo A."/>
            <person name="Morin E."/>
            <person name="Chen J."/>
            <person name="Kohler A."/>
            <person name="Krizsan K."/>
            <person name="Balestrini R."/>
            <person name="Da Silva C."/>
            <person name="Montanini B."/>
            <person name="Hainaut M."/>
            <person name="Levati E."/>
            <person name="Barry K.W."/>
            <person name="Belfiori B."/>
            <person name="Cichocki N."/>
            <person name="Clum A."/>
            <person name="Dockter R.B."/>
            <person name="Fauchery L."/>
            <person name="Guy J."/>
            <person name="Iotti M."/>
            <person name="Le Tacon F."/>
            <person name="Lindquist E.A."/>
            <person name="Lipzen A."/>
            <person name="Malagnac F."/>
            <person name="Mello A."/>
            <person name="Molinier V."/>
            <person name="Miyauchi S."/>
            <person name="Poulain J."/>
            <person name="Riccioni C."/>
            <person name="Rubini A."/>
            <person name="Sitrit Y."/>
            <person name="Splivallo R."/>
            <person name="Traeger S."/>
            <person name="Wang M."/>
            <person name="Zifcakova L."/>
            <person name="Wipf D."/>
            <person name="Zambonelli A."/>
            <person name="Paolocci F."/>
            <person name="Nowrousian M."/>
            <person name="Ottonello S."/>
            <person name="Baldrian P."/>
            <person name="Spatafora J.W."/>
            <person name="Henrissat B."/>
            <person name="Nagy L.G."/>
            <person name="Aury J.M."/>
            <person name="Wincker P."/>
            <person name="Grigoriev I.V."/>
            <person name="Bonfante P."/>
            <person name="Martin F.M."/>
        </authorList>
    </citation>
    <scope>NUCLEOTIDE SEQUENCE [LARGE SCALE GENOMIC DNA]</scope>
    <source>
        <strain evidence="8 9">RN42</strain>
    </source>
</reference>
<dbReference type="EMBL" id="ML119650">
    <property type="protein sequence ID" value="RPA86189.1"/>
    <property type="molecule type" value="Genomic_DNA"/>
</dbReference>
<dbReference type="PRINTS" id="PR00407">
    <property type="entry name" value="EUMOPTERIN"/>
</dbReference>
<evidence type="ECO:0000256" key="5">
    <source>
        <dbReference type="SAM" id="MobiDB-lite"/>
    </source>
</evidence>
<evidence type="ECO:0000256" key="2">
    <source>
        <dbReference type="ARBA" id="ARBA00022505"/>
    </source>
</evidence>
<evidence type="ECO:0000259" key="6">
    <source>
        <dbReference type="Pfam" id="PF00174"/>
    </source>
</evidence>
<evidence type="ECO:0000313" key="9">
    <source>
        <dbReference type="Proteomes" id="UP000275078"/>
    </source>
</evidence>
<feature type="region of interest" description="Disordered" evidence="5">
    <location>
        <begin position="381"/>
        <end position="400"/>
    </location>
</feature>
<evidence type="ECO:0000256" key="3">
    <source>
        <dbReference type="ARBA" id="ARBA00022723"/>
    </source>
</evidence>
<dbReference type="GO" id="GO:0020037">
    <property type="term" value="F:heme binding"/>
    <property type="evidence" value="ECO:0007669"/>
    <property type="project" value="TreeGrafter"/>
</dbReference>
<dbReference type="SUPFAM" id="SSF81296">
    <property type="entry name" value="E set domains"/>
    <property type="match status" value="1"/>
</dbReference>
<evidence type="ECO:0000313" key="8">
    <source>
        <dbReference type="EMBL" id="RPA86189.1"/>
    </source>
</evidence>